<organism evidence="2 3">
    <name type="scientific">Hermetia illucens</name>
    <name type="common">Black soldier fly</name>
    <dbReference type="NCBI Taxonomy" id="343691"/>
    <lineage>
        <taxon>Eukaryota</taxon>
        <taxon>Metazoa</taxon>
        <taxon>Ecdysozoa</taxon>
        <taxon>Arthropoda</taxon>
        <taxon>Hexapoda</taxon>
        <taxon>Insecta</taxon>
        <taxon>Pterygota</taxon>
        <taxon>Neoptera</taxon>
        <taxon>Endopterygota</taxon>
        <taxon>Diptera</taxon>
        <taxon>Brachycera</taxon>
        <taxon>Stratiomyomorpha</taxon>
        <taxon>Stratiomyidae</taxon>
        <taxon>Hermetiinae</taxon>
        <taxon>Hermetia</taxon>
    </lineage>
</organism>
<evidence type="ECO:0000256" key="1">
    <source>
        <dbReference type="SAM" id="SignalP"/>
    </source>
</evidence>
<dbReference type="InParanoid" id="A0A7R8UCB2"/>
<dbReference type="AlphaFoldDB" id="A0A7R8UCB2"/>
<proteinExistence type="predicted"/>
<keyword evidence="3" id="KW-1185">Reference proteome</keyword>
<reference evidence="2 3" key="1">
    <citation type="submission" date="2020-11" db="EMBL/GenBank/DDBJ databases">
        <authorList>
            <person name="Wallbank WR R."/>
            <person name="Pardo Diaz C."/>
            <person name="Kozak K."/>
            <person name="Martin S."/>
            <person name="Jiggins C."/>
            <person name="Moest M."/>
            <person name="Warren A I."/>
            <person name="Generalovic N T."/>
            <person name="Byers J.R.P. K."/>
            <person name="Montejo-Kovacevich G."/>
            <person name="Yen C E."/>
        </authorList>
    </citation>
    <scope>NUCLEOTIDE SEQUENCE [LARGE SCALE GENOMIC DNA]</scope>
</reference>
<feature type="signal peptide" evidence="1">
    <location>
        <begin position="1"/>
        <end position="16"/>
    </location>
</feature>
<accession>A0A7R8UCB2</accession>
<protein>
    <submittedName>
        <fullName evidence="2">Uncharacterized protein</fullName>
    </submittedName>
</protein>
<keyword evidence="1" id="KW-0732">Signal</keyword>
<feature type="chain" id="PRO_5030773391" evidence="1">
    <location>
        <begin position="17"/>
        <end position="129"/>
    </location>
</feature>
<name>A0A7R8UCB2_HERIL</name>
<dbReference type="Proteomes" id="UP000594454">
    <property type="component" value="Chromosome 1"/>
</dbReference>
<evidence type="ECO:0000313" key="3">
    <source>
        <dbReference type="Proteomes" id="UP000594454"/>
    </source>
</evidence>
<evidence type="ECO:0000313" key="2">
    <source>
        <dbReference type="EMBL" id="CAD7078163.1"/>
    </source>
</evidence>
<sequence>MVTILLLSIPPTTSIAMLPLTQQNGYILMETGQEYITTSKAIKRHLLHRNILTDVDISEYKMNAIKLQHIKSDVLVGKDNSTIFIEIPLELEPITVNQLIPLPNANNYQIYSNIERFYISNVVAICHDK</sequence>
<dbReference type="EMBL" id="LR899009">
    <property type="protein sequence ID" value="CAD7078163.1"/>
    <property type="molecule type" value="Genomic_DNA"/>
</dbReference>
<gene>
    <name evidence="2" type="ORF">HERILL_LOCUS1448</name>
</gene>